<comment type="similarity">
    <text evidence="2 10">Belongs to the cytochrome c-type heme lyase family.</text>
</comment>
<dbReference type="PROSITE" id="PS00821">
    <property type="entry name" value="CYTO_HEME_LYASE_1"/>
    <property type="match status" value="1"/>
</dbReference>
<keyword evidence="7 10" id="KW-0496">Mitochondrion</keyword>
<dbReference type="EMBL" id="LFMI01000801">
    <property type="protein sequence ID" value="OTA07826.1"/>
    <property type="molecule type" value="Genomic_DNA"/>
</dbReference>
<comment type="subcellular location">
    <subcellularLocation>
        <location evidence="1 10">Mitochondrion inner membrane</location>
    </subcellularLocation>
</comment>
<feature type="compositionally biased region" description="Low complexity" evidence="11">
    <location>
        <begin position="76"/>
        <end position="92"/>
    </location>
</feature>
<keyword evidence="8 10" id="KW-0472">Membrane</keyword>
<keyword evidence="6 10" id="KW-0408">Iron</keyword>
<evidence type="ECO:0000256" key="2">
    <source>
        <dbReference type="ARBA" id="ARBA00007255"/>
    </source>
</evidence>
<dbReference type="PANTHER" id="PTHR12743">
    <property type="entry name" value="CYTOCHROME C1 HEME LYASE"/>
    <property type="match status" value="1"/>
</dbReference>
<reference evidence="12 13" key="1">
    <citation type="journal article" date="2015" name="Genome Announc.">
        <title>Genome sequence and annotation of Trichoderma parareesei, the ancestor of the cellulase producer Trichoderma reesei.</title>
        <authorList>
            <person name="Yang D."/>
            <person name="Pomraning K."/>
            <person name="Kopchinskiy A."/>
            <person name="Karimi Aghcheh R."/>
            <person name="Atanasova L."/>
            <person name="Chenthamara K."/>
            <person name="Baker S.E."/>
            <person name="Zhang R."/>
            <person name="Shen Q."/>
            <person name="Freitag M."/>
            <person name="Kubicek C.P."/>
            <person name="Druzhinina I.S."/>
        </authorList>
    </citation>
    <scope>NUCLEOTIDE SEQUENCE [LARGE SCALE GENOMIC DNA]</scope>
    <source>
        <strain evidence="12 13">CBS 125925</strain>
    </source>
</reference>
<dbReference type="AlphaFoldDB" id="A0A2H3A182"/>
<dbReference type="PROSITE" id="PS00822">
    <property type="entry name" value="CYTO_HEME_LYASE_2"/>
    <property type="match status" value="1"/>
</dbReference>
<evidence type="ECO:0000256" key="5">
    <source>
        <dbReference type="ARBA" id="ARBA00022792"/>
    </source>
</evidence>
<dbReference type="EC" id="4.4.1.17" evidence="10"/>
<evidence type="ECO:0000256" key="8">
    <source>
        <dbReference type="ARBA" id="ARBA00023136"/>
    </source>
</evidence>
<accession>A0A2H3A182</accession>
<evidence type="ECO:0000256" key="10">
    <source>
        <dbReference type="RuleBase" id="RU363130"/>
    </source>
</evidence>
<dbReference type="Pfam" id="PF01265">
    <property type="entry name" value="Cyto_heme_lyase"/>
    <property type="match status" value="1"/>
</dbReference>
<comment type="caution">
    <text evidence="12">The sequence shown here is derived from an EMBL/GenBank/DDBJ whole genome shotgun (WGS) entry which is preliminary data.</text>
</comment>
<comment type="catalytic activity">
    <reaction evidence="10">
        <text>holo-[cytochrome c] = apo-[cytochrome c] + heme b</text>
        <dbReference type="Rhea" id="RHEA:22648"/>
        <dbReference type="Rhea" id="RHEA-COMP:10725"/>
        <dbReference type="Rhea" id="RHEA-COMP:10726"/>
        <dbReference type="ChEBI" id="CHEBI:29950"/>
        <dbReference type="ChEBI" id="CHEBI:60344"/>
        <dbReference type="ChEBI" id="CHEBI:83739"/>
        <dbReference type="EC" id="4.4.1.17"/>
    </reaction>
</comment>
<dbReference type="Proteomes" id="UP000219286">
    <property type="component" value="Unassembled WGS sequence"/>
</dbReference>
<sequence length="349" mass="39333">MGWFWAEPPPEAGIPQGHPAVSLNKEPPPGCPMHQKAADAFNPHKAKSVQPVEKPSASGCPVPHGSSSPLPPSSCPVPHASRSQEQQQQQQEQESKSILSQLNPLNYMFPDLSQKPAPKQTMALPTEREESSIPKGSGDGTWEYPSPQQMYNALLRKGYTDTDITAVESMVSVHNFLNEGAWQEIVDWEKRFARGLYRGWQVCKRGEAHAAEELDKQWDGVEVNPTLIRFQGRPKDLTPKATMLQVLGWIYPAKFGTDLPFDRHDWYVSRDVNGQKKEIRYVIDYYSGEPEPTGEPVFYLDVRPAATPLGAAERIIRWSTDVWWKAIGGDQREQNPQPFFRHNAVKPWG</sequence>
<protein>
    <recommendedName>
        <fullName evidence="10">Holocytochrome c-type synthase</fullName>
        <ecNumber evidence="10">4.4.1.17</ecNumber>
    </recommendedName>
</protein>
<evidence type="ECO:0000256" key="11">
    <source>
        <dbReference type="SAM" id="MobiDB-lite"/>
    </source>
</evidence>
<evidence type="ECO:0000256" key="1">
    <source>
        <dbReference type="ARBA" id="ARBA00004273"/>
    </source>
</evidence>
<evidence type="ECO:0000256" key="7">
    <source>
        <dbReference type="ARBA" id="ARBA00023128"/>
    </source>
</evidence>
<comment type="function">
    <text evidence="10">Lyase that catalyzes the covalent linking of the heme group to the cytochrome C apoprotein to produce the mature functional cytochrome.</text>
</comment>
<dbReference type="GO" id="GO:0004408">
    <property type="term" value="F:holocytochrome-c synthase activity"/>
    <property type="evidence" value="ECO:0007669"/>
    <property type="project" value="UniProtKB-EC"/>
</dbReference>
<organism evidence="12 13">
    <name type="scientific">Trichoderma parareesei</name>
    <name type="common">Filamentous fungus</name>
    <dbReference type="NCBI Taxonomy" id="858221"/>
    <lineage>
        <taxon>Eukaryota</taxon>
        <taxon>Fungi</taxon>
        <taxon>Dikarya</taxon>
        <taxon>Ascomycota</taxon>
        <taxon>Pezizomycotina</taxon>
        <taxon>Sordariomycetes</taxon>
        <taxon>Hypocreomycetidae</taxon>
        <taxon>Hypocreales</taxon>
        <taxon>Hypocreaceae</taxon>
        <taxon>Trichoderma</taxon>
    </lineage>
</organism>
<proteinExistence type="inferred from homology"/>
<keyword evidence="13" id="KW-1185">Reference proteome</keyword>
<keyword evidence="3 10" id="KW-0349">Heme</keyword>
<keyword evidence="5 10" id="KW-0999">Mitochondrion inner membrane</keyword>
<gene>
    <name evidence="12" type="ORF">A9Z42_0087410</name>
</gene>
<evidence type="ECO:0000256" key="3">
    <source>
        <dbReference type="ARBA" id="ARBA00022617"/>
    </source>
</evidence>
<evidence type="ECO:0000256" key="9">
    <source>
        <dbReference type="ARBA" id="ARBA00023239"/>
    </source>
</evidence>
<dbReference type="PANTHER" id="PTHR12743:SF3">
    <property type="entry name" value="HOLOCYTOCHROME-C SYNTHASE"/>
    <property type="match status" value="1"/>
</dbReference>
<evidence type="ECO:0000256" key="6">
    <source>
        <dbReference type="ARBA" id="ARBA00023004"/>
    </source>
</evidence>
<feature type="region of interest" description="Disordered" evidence="11">
    <location>
        <begin position="1"/>
        <end position="97"/>
    </location>
</feature>
<dbReference type="GO" id="GO:0005743">
    <property type="term" value="C:mitochondrial inner membrane"/>
    <property type="evidence" value="ECO:0007669"/>
    <property type="project" value="UniProtKB-SubCell"/>
</dbReference>
<evidence type="ECO:0000313" key="13">
    <source>
        <dbReference type="Proteomes" id="UP000219286"/>
    </source>
</evidence>
<dbReference type="OrthoDB" id="1158011at2759"/>
<dbReference type="InterPro" id="IPR000511">
    <property type="entry name" value="Holocyt_c/c1_synthase"/>
</dbReference>
<keyword evidence="4 10" id="KW-0479">Metal-binding</keyword>
<dbReference type="GO" id="GO:0046872">
    <property type="term" value="F:metal ion binding"/>
    <property type="evidence" value="ECO:0007669"/>
    <property type="project" value="UniProtKB-KW"/>
</dbReference>
<keyword evidence="9 10" id="KW-0456">Lyase</keyword>
<evidence type="ECO:0000256" key="4">
    <source>
        <dbReference type="ARBA" id="ARBA00022723"/>
    </source>
</evidence>
<evidence type="ECO:0000313" key="12">
    <source>
        <dbReference type="EMBL" id="OTA07826.1"/>
    </source>
</evidence>
<name>A0A2H3A182_TRIPA</name>